<dbReference type="Pfam" id="PF04307">
    <property type="entry name" value="YdjM"/>
    <property type="match status" value="1"/>
</dbReference>
<feature type="transmembrane region" description="Helical" evidence="1">
    <location>
        <begin position="147"/>
        <end position="164"/>
    </location>
</feature>
<organism evidence="2">
    <name type="scientific">Haloferax sp. CBA1149</name>
    <dbReference type="NCBI Taxonomy" id="2650753"/>
    <lineage>
        <taxon>Archaea</taxon>
        <taxon>Methanobacteriati</taxon>
        <taxon>Methanobacteriota</taxon>
        <taxon>Stenosarchaea group</taxon>
        <taxon>Halobacteria</taxon>
        <taxon>Halobacteriales</taxon>
        <taxon>Haloferacaceae</taxon>
        <taxon>Haloferax</taxon>
    </lineage>
</organism>
<protein>
    <submittedName>
        <fullName evidence="2">Metal-dependent hydrolase</fullName>
    </submittedName>
</protein>
<dbReference type="AlphaFoldDB" id="A0A643K352"/>
<dbReference type="GO" id="GO:0016787">
    <property type="term" value="F:hydrolase activity"/>
    <property type="evidence" value="ECO:0007669"/>
    <property type="project" value="UniProtKB-KW"/>
</dbReference>
<keyword evidence="1" id="KW-1133">Transmembrane helix</keyword>
<keyword evidence="1" id="KW-0472">Membrane</keyword>
<comment type="caution">
    <text evidence="2">The sequence shown here is derived from an EMBL/GenBank/DDBJ whole genome shotgun (WGS) entry which is preliminary data.</text>
</comment>
<name>A0A643K352_9EURY</name>
<keyword evidence="1" id="KW-0812">Transmembrane</keyword>
<feature type="transmembrane region" description="Helical" evidence="1">
    <location>
        <begin position="60"/>
        <end position="79"/>
    </location>
</feature>
<evidence type="ECO:0000313" key="2">
    <source>
        <dbReference type="EMBL" id="KAB1187535.1"/>
    </source>
</evidence>
<sequence>MFPIGHLALGYLSVALVWRLRGRALPTGWMLAAALLGSQLPDIIDKPLAYYGVLVSGRSLGHSLLVMLPVLAVVSFVGWREGYGEYAVAFTVGTLSHYIGDTYRLLLAGDWDVLTFLLWPAFPATVYPADDVPPWIRVVNSVGDPQFNVQYVLAVVAFGIWAYNRISRRQRRPRIQS</sequence>
<dbReference type="RefSeq" id="WP_151136286.1">
    <property type="nucleotide sequence ID" value="NZ_VZUS01000001.1"/>
</dbReference>
<dbReference type="EMBL" id="VZUS01000001">
    <property type="protein sequence ID" value="KAB1187535.1"/>
    <property type="molecule type" value="Genomic_DNA"/>
</dbReference>
<proteinExistence type="predicted"/>
<gene>
    <name evidence="2" type="ORF">Hfx1149_05625</name>
</gene>
<evidence type="ECO:0000256" key="1">
    <source>
        <dbReference type="SAM" id="Phobius"/>
    </source>
</evidence>
<accession>A0A643K352</accession>
<keyword evidence="2" id="KW-0378">Hydrolase</keyword>
<reference evidence="2" key="1">
    <citation type="submission" date="2019-09" db="EMBL/GenBank/DDBJ databases">
        <title>Genomic analysis of Haloferax sp. CBA1149.</title>
        <authorList>
            <person name="Roh S.W."/>
        </authorList>
    </citation>
    <scope>NUCLEOTIDE SEQUENCE</scope>
    <source>
        <strain evidence="2">CBA1149</strain>
    </source>
</reference>
<dbReference type="InterPro" id="IPR007404">
    <property type="entry name" value="YdjM-like"/>
</dbReference>